<gene>
    <name evidence="1" type="ORF">FVE85_1943</name>
</gene>
<keyword evidence="2" id="KW-1185">Reference proteome</keyword>
<proteinExistence type="predicted"/>
<protein>
    <submittedName>
        <fullName evidence="1">Uncharacterized protein</fullName>
    </submittedName>
</protein>
<sequence>MEPPQVPEDGVVPDVTALRYKGAVGAATRHRLPESAEVAGIVAAKRRESGGCVDSPHRVAGLREAAEVWLPAQEPGERFEEHRQLVNETWTAWRQVFHSSSVCASRLTSTEKKMGTDIEKKLVKLVCVDFSFLVDEALQCTLNVVHSCAARDFEATQTDLKTLMSHHWDGNSAWITALRRLIEISLKQLKLGAL</sequence>
<evidence type="ECO:0000313" key="1">
    <source>
        <dbReference type="EMBL" id="KAA8495788.1"/>
    </source>
</evidence>
<organism evidence="1 2">
    <name type="scientific">Porphyridium purpureum</name>
    <name type="common">Red alga</name>
    <name type="synonym">Porphyridium cruentum</name>
    <dbReference type="NCBI Taxonomy" id="35688"/>
    <lineage>
        <taxon>Eukaryota</taxon>
        <taxon>Rhodophyta</taxon>
        <taxon>Bangiophyceae</taxon>
        <taxon>Porphyridiales</taxon>
        <taxon>Porphyridiaceae</taxon>
        <taxon>Porphyridium</taxon>
    </lineage>
</organism>
<dbReference type="Proteomes" id="UP000324585">
    <property type="component" value="Unassembled WGS sequence"/>
</dbReference>
<comment type="caution">
    <text evidence="1">The sequence shown here is derived from an EMBL/GenBank/DDBJ whole genome shotgun (WGS) entry which is preliminary data.</text>
</comment>
<reference evidence="2" key="1">
    <citation type="journal article" date="2019" name="Nat. Commun.">
        <title>Expansion of phycobilisome linker gene families in mesophilic red algae.</title>
        <authorList>
            <person name="Lee J."/>
            <person name="Kim D."/>
            <person name="Bhattacharya D."/>
            <person name="Yoon H.S."/>
        </authorList>
    </citation>
    <scope>NUCLEOTIDE SEQUENCE [LARGE SCALE GENOMIC DNA]</scope>
    <source>
        <strain evidence="2">CCMP 1328</strain>
    </source>
</reference>
<accession>A0A5J4YXA5</accession>
<dbReference type="AlphaFoldDB" id="A0A5J4YXA5"/>
<dbReference type="Gene3D" id="1.20.940.10">
    <property type="entry name" value="Functional domain of the splicing factor Prp18"/>
    <property type="match status" value="1"/>
</dbReference>
<name>A0A5J4YXA5_PORPP</name>
<dbReference type="EMBL" id="VRMN01000003">
    <property type="protein sequence ID" value="KAA8495788.1"/>
    <property type="molecule type" value="Genomic_DNA"/>
</dbReference>
<evidence type="ECO:0000313" key="2">
    <source>
        <dbReference type="Proteomes" id="UP000324585"/>
    </source>
</evidence>